<evidence type="ECO:0000313" key="2">
    <source>
        <dbReference type="EMBL" id="KAK8767412.1"/>
    </source>
</evidence>
<reference evidence="2 3" key="1">
    <citation type="journal article" date="2023" name="Arcadia Sci">
        <title>De novo assembly of a long-read Amblyomma americanum tick genome.</title>
        <authorList>
            <person name="Chou S."/>
            <person name="Poskanzer K.E."/>
            <person name="Rollins M."/>
            <person name="Thuy-Boun P.S."/>
        </authorList>
    </citation>
    <scope>NUCLEOTIDE SEQUENCE [LARGE SCALE GENOMIC DNA]</scope>
    <source>
        <strain evidence="2">F_SG_1</strain>
        <tissue evidence="2">Salivary glands</tissue>
    </source>
</reference>
<protein>
    <submittedName>
        <fullName evidence="2">Uncharacterized protein</fullName>
    </submittedName>
</protein>
<gene>
    <name evidence="2" type="ORF">V5799_005807</name>
</gene>
<keyword evidence="3" id="KW-1185">Reference proteome</keyword>
<sequence>MQDESNADFSVKYYGGDKGFEGAAGDDRKVCETPRKKPLQHGTLPFESIQTGPQVSASSGHGVLKRDICLKQLRERSSVSEDDVPPPCQSSEAILDEILTEIRTLLPDAKEGHFLCLERTLREMGVLSRRDMKQVKPVDLVNALGTDKANKVAAHFNPVYAECSAHQILAALARSHENMELARLAFSAAAQEIASTLREECKKTRDCLREALHPMNMRSSETDKTSECTLSGMDEDLPASKRAQEDCKMGKQGKTCLEKTLLHGNSDEDALIGILYPIEFNIQIL</sequence>
<evidence type="ECO:0000313" key="3">
    <source>
        <dbReference type="Proteomes" id="UP001321473"/>
    </source>
</evidence>
<accession>A0AAQ4DY72</accession>
<proteinExistence type="predicted"/>
<organism evidence="2 3">
    <name type="scientific">Amblyomma americanum</name>
    <name type="common">Lone star tick</name>
    <dbReference type="NCBI Taxonomy" id="6943"/>
    <lineage>
        <taxon>Eukaryota</taxon>
        <taxon>Metazoa</taxon>
        <taxon>Ecdysozoa</taxon>
        <taxon>Arthropoda</taxon>
        <taxon>Chelicerata</taxon>
        <taxon>Arachnida</taxon>
        <taxon>Acari</taxon>
        <taxon>Parasitiformes</taxon>
        <taxon>Ixodida</taxon>
        <taxon>Ixodoidea</taxon>
        <taxon>Ixodidae</taxon>
        <taxon>Amblyomminae</taxon>
        <taxon>Amblyomma</taxon>
    </lineage>
</organism>
<feature type="compositionally biased region" description="Polar residues" evidence="1">
    <location>
        <begin position="48"/>
        <end position="59"/>
    </location>
</feature>
<comment type="caution">
    <text evidence="2">The sequence shown here is derived from an EMBL/GenBank/DDBJ whole genome shotgun (WGS) entry which is preliminary data.</text>
</comment>
<feature type="compositionally biased region" description="Basic and acidic residues" evidence="1">
    <location>
        <begin position="25"/>
        <end position="35"/>
    </location>
</feature>
<dbReference type="EMBL" id="JARKHS020025486">
    <property type="protein sequence ID" value="KAK8767412.1"/>
    <property type="molecule type" value="Genomic_DNA"/>
</dbReference>
<name>A0AAQ4DY72_AMBAM</name>
<feature type="region of interest" description="Disordered" evidence="1">
    <location>
        <begin position="1"/>
        <end position="60"/>
    </location>
</feature>
<dbReference type="AlphaFoldDB" id="A0AAQ4DY72"/>
<evidence type="ECO:0000256" key="1">
    <source>
        <dbReference type="SAM" id="MobiDB-lite"/>
    </source>
</evidence>
<dbReference type="Proteomes" id="UP001321473">
    <property type="component" value="Unassembled WGS sequence"/>
</dbReference>